<dbReference type="InterPro" id="IPR036388">
    <property type="entry name" value="WH-like_DNA-bd_sf"/>
</dbReference>
<accession>A0A7W7RYI5</accession>
<dbReference type="PROSITE" id="PS51078">
    <property type="entry name" value="ICLR_ED"/>
    <property type="match status" value="1"/>
</dbReference>
<dbReference type="EMBL" id="JACHJU010000002">
    <property type="protein sequence ID" value="MBB4940600.1"/>
    <property type="molecule type" value="Genomic_DNA"/>
</dbReference>
<keyword evidence="10" id="KW-1185">Reference proteome</keyword>
<evidence type="ECO:0000256" key="2">
    <source>
        <dbReference type="ARBA" id="ARBA00023015"/>
    </source>
</evidence>
<keyword evidence="2" id="KW-0805">Transcription regulation</keyword>
<evidence type="ECO:0000256" key="4">
    <source>
        <dbReference type="ARBA" id="ARBA00023163"/>
    </source>
</evidence>
<dbReference type="InterPro" id="IPR029016">
    <property type="entry name" value="GAF-like_dom_sf"/>
</dbReference>
<dbReference type="GO" id="GO:0045892">
    <property type="term" value="P:negative regulation of DNA-templated transcription"/>
    <property type="evidence" value="ECO:0007669"/>
    <property type="project" value="TreeGrafter"/>
</dbReference>
<evidence type="ECO:0000313" key="9">
    <source>
        <dbReference type="EMBL" id="MBB4940600.1"/>
    </source>
</evidence>
<dbReference type="InterPro" id="IPR005471">
    <property type="entry name" value="Tscrpt_reg_IclR_N"/>
</dbReference>
<dbReference type="SUPFAM" id="SSF55781">
    <property type="entry name" value="GAF domain-like"/>
    <property type="match status" value="1"/>
</dbReference>
<protein>
    <recommendedName>
        <fullName evidence="6">Glycerol operon regulatory protein</fullName>
    </recommendedName>
</protein>
<dbReference type="GO" id="GO:0003677">
    <property type="term" value="F:DNA binding"/>
    <property type="evidence" value="ECO:0007669"/>
    <property type="project" value="UniProtKB-KW"/>
</dbReference>
<comment type="function">
    <text evidence="5">May be an activator protein for the gylABX operon.</text>
</comment>
<reference evidence="9 10" key="1">
    <citation type="submission" date="2020-08" db="EMBL/GenBank/DDBJ databases">
        <title>Sequencing the genomes of 1000 actinobacteria strains.</title>
        <authorList>
            <person name="Klenk H.-P."/>
        </authorList>
    </citation>
    <scope>NUCLEOTIDE SEQUENCE [LARGE SCALE GENOMIC DNA]</scope>
    <source>
        <strain evidence="9 10">DSM 43023</strain>
    </source>
</reference>
<dbReference type="AlphaFoldDB" id="A0A7W7RYI5"/>
<evidence type="ECO:0000256" key="5">
    <source>
        <dbReference type="ARBA" id="ARBA00058938"/>
    </source>
</evidence>
<organism evidence="9 10">
    <name type="scientific">Streptosporangium album</name>
    <dbReference type="NCBI Taxonomy" id="47479"/>
    <lineage>
        <taxon>Bacteria</taxon>
        <taxon>Bacillati</taxon>
        <taxon>Actinomycetota</taxon>
        <taxon>Actinomycetes</taxon>
        <taxon>Streptosporangiales</taxon>
        <taxon>Streptosporangiaceae</taxon>
        <taxon>Streptosporangium</taxon>
    </lineage>
</organism>
<dbReference type="FunFam" id="1.10.10.10:FF:000056">
    <property type="entry name" value="IclR family transcriptional regulator"/>
    <property type="match status" value="1"/>
</dbReference>
<keyword evidence="1" id="KW-0319">Glycerol metabolism</keyword>
<feature type="domain" description="IclR-ED" evidence="8">
    <location>
        <begin position="1"/>
        <end position="158"/>
    </location>
</feature>
<dbReference type="RefSeq" id="WP_184756794.1">
    <property type="nucleotide sequence ID" value="NZ_BAABEK010000089.1"/>
</dbReference>
<dbReference type="Gene3D" id="1.10.10.10">
    <property type="entry name" value="Winged helix-like DNA-binding domain superfamily/Winged helix DNA-binding domain"/>
    <property type="match status" value="1"/>
</dbReference>
<dbReference type="InterPro" id="IPR014757">
    <property type="entry name" value="Tscrpt_reg_IclR_C"/>
</dbReference>
<dbReference type="Proteomes" id="UP000534286">
    <property type="component" value="Unassembled WGS sequence"/>
</dbReference>
<dbReference type="InterPro" id="IPR050707">
    <property type="entry name" value="HTH_MetabolicPath_Reg"/>
</dbReference>
<evidence type="ECO:0000256" key="6">
    <source>
        <dbReference type="ARBA" id="ARBA00070406"/>
    </source>
</evidence>
<dbReference type="PANTHER" id="PTHR30136">
    <property type="entry name" value="HELIX-TURN-HELIX TRANSCRIPTIONAL REGULATOR, ICLR FAMILY"/>
    <property type="match status" value="1"/>
</dbReference>
<name>A0A7W7RYI5_9ACTN</name>
<dbReference type="GO" id="GO:0006071">
    <property type="term" value="P:glycerol metabolic process"/>
    <property type="evidence" value="ECO:0007669"/>
    <property type="project" value="UniProtKB-KW"/>
</dbReference>
<sequence>MDTRAPVKSADRTIALLETLARADRRLTLADLQRDLGYPKSSLYMLLQTLVGRGWVECDPTGSAYGIGVRALLVGTSYLDRDLLLAELEQARARGYASEREQNVPGLGCFAVALPYRLPVTDAISASIPLVRLDEAHQGHIVAALVQAARQITDLLRDSAV</sequence>
<keyword evidence="3 9" id="KW-0238">DNA-binding</keyword>
<keyword evidence="4" id="KW-0804">Transcription</keyword>
<dbReference type="InterPro" id="IPR036390">
    <property type="entry name" value="WH_DNA-bd_sf"/>
</dbReference>
<dbReference type="SMART" id="SM00346">
    <property type="entry name" value="HTH_ICLR"/>
    <property type="match status" value="1"/>
</dbReference>
<dbReference type="PANTHER" id="PTHR30136:SF24">
    <property type="entry name" value="HTH-TYPE TRANSCRIPTIONAL REPRESSOR ALLR"/>
    <property type="match status" value="1"/>
</dbReference>
<feature type="domain" description="HTH iclR-type" evidence="7">
    <location>
        <begin position="7"/>
        <end position="69"/>
    </location>
</feature>
<gene>
    <name evidence="9" type="ORF">FHR32_004977</name>
</gene>
<proteinExistence type="predicted"/>
<dbReference type="Pfam" id="PF01614">
    <property type="entry name" value="IclR_C"/>
    <property type="match status" value="1"/>
</dbReference>
<dbReference type="GO" id="GO:0003700">
    <property type="term" value="F:DNA-binding transcription factor activity"/>
    <property type="evidence" value="ECO:0007669"/>
    <property type="project" value="TreeGrafter"/>
</dbReference>
<evidence type="ECO:0000259" key="7">
    <source>
        <dbReference type="PROSITE" id="PS51077"/>
    </source>
</evidence>
<evidence type="ECO:0000313" key="10">
    <source>
        <dbReference type="Proteomes" id="UP000534286"/>
    </source>
</evidence>
<dbReference type="Pfam" id="PF09339">
    <property type="entry name" value="HTH_IclR"/>
    <property type="match status" value="1"/>
</dbReference>
<evidence type="ECO:0000256" key="1">
    <source>
        <dbReference type="ARBA" id="ARBA00022798"/>
    </source>
</evidence>
<dbReference type="Gene3D" id="3.30.450.40">
    <property type="match status" value="1"/>
</dbReference>
<dbReference type="SUPFAM" id="SSF46785">
    <property type="entry name" value="Winged helix' DNA-binding domain"/>
    <property type="match status" value="1"/>
</dbReference>
<comment type="caution">
    <text evidence="9">The sequence shown here is derived from an EMBL/GenBank/DDBJ whole genome shotgun (WGS) entry which is preliminary data.</text>
</comment>
<dbReference type="PROSITE" id="PS51077">
    <property type="entry name" value="HTH_ICLR"/>
    <property type="match status" value="1"/>
</dbReference>
<evidence type="ECO:0000256" key="3">
    <source>
        <dbReference type="ARBA" id="ARBA00023125"/>
    </source>
</evidence>
<evidence type="ECO:0000259" key="8">
    <source>
        <dbReference type="PROSITE" id="PS51078"/>
    </source>
</evidence>